<dbReference type="InterPro" id="IPR003594">
    <property type="entry name" value="HATPase_dom"/>
</dbReference>
<dbReference type="PROSITE" id="PS50109">
    <property type="entry name" value="HIS_KIN"/>
    <property type="match status" value="1"/>
</dbReference>
<evidence type="ECO:0000259" key="4">
    <source>
        <dbReference type="PROSITE" id="PS50109"/>
    </source>
</evidence>
<reference evidence="5 6" key="1">
    <citation type="submission" date="2017-02" db="EMBL/GenBank/DDBJ databases">
        <authorList>
            <person name="Peterson S.W."/>
        </authorList>
    </citation>
    <scope>NUCLEOTIDE SEQUENCE [LARGE SCALE GENOMIC DNA]</scope>
    <source>
        <strain evidence="5 6">3F5N</strain>
    </source>
</reference>
<evidence type="ECO:0000313" key="5">
    <source>
        <dbReference type="EMBL" id="SJM66888.1"/>
    </source>
</evidence>
<keyword evidence="5" id="KW-0808">Transferase</keyword>
<organism evidence="5 6">
    <name type="scientific">Brevundimonas diminuta 3F5N</name>
    <dbReference type="NCBI Taxonomy" id="1255603"/>
    <lineage>
        <taxon>Bacteria</taxon>
        <taxon>Pseudomonadati</taxon>
        <taxon>Pseudomonadota</taxon>
        <taxon>Alphaproteobacteria</taxon>
        <taxon>Caulobacterales</taxon>
        <taxon>Caulobacteraceae</taxon>
        <taxon>Brevundimonas</taxon>
    </lineage>
</organism>
<comment type="catalytic activity">
    <reaction evidence="1">
        <text>ATP + protein L-histidine = ADP + protein N-phospho-L-histidine.</text>
        <dbReference type="EC" id="2.7.13.3"/>
    </reaction>
</comment>
<dbReference type="SUPFAM" id="SSF55874">
    <property type="entry name" value="ATPase domain of HSP90 chaperone/DNA topoisomerase II/histidine kinase"/>
    <property type="match status" value="1"/>
</dbReference>
<dbReference type="PANTHER" id="PTHR43547:SF2">
    <property type="entry name" value="HYBRID SIGNAL TRANSDUCTION HISTIDINE KINASE C"/>
    <property type="match status" value="1"/>
</dbReference>
<dbReference type="InterPro" id="IPR004358">
    <property type="entry name" value="Sig_transdc_His_kin-like_C"/>
</dbReference>
<dbReference type="SMART" id="SM00387">
    <property type="entry name" value="HATPase_c"/>
    <property type="match status" value="1"/>
</dbReference>
<keyword evidence="3" id="KW-0597">Phosphoprotein</keyword>
<evidence type="ECO:0000313" key="6">
    <source>
        <dbReference type="Proteomes" id="UP000195766"/>
    </source>
</evidence>
<evidence type="ECO:0000256" key="1">
    <source>
        <dbReference type="ARBA" id="ARBA00000085"/>
    </source>
</evidence>
<evidence type="ECO:0000256" key="3">
    <source>
        <dbReference type="ARBA" id="ARBA00022553"/>
    </source>
</evidence>
<dbReference type="EMBL" id="FUIE01000065">
    <property type="protein sequence ID" value="SJM66888.1"/>
    <property type="molecule type" value="Genomic_DNA"/>
</dbReference>
<feature type="domain" description="Histidine kinase" evidence="4">
    <location>
        <begin position="142"/>
        <end position="352"/>
    </location>
</feature>
<sequence length="360" mass="38832">MWGALTGAALVAVWLSVWNARMWDRRPPSPVAAASPEEAEAMALRVLLDAAPTPLVGVEGATARALNRAARDLFGAEDRILPPPPALFDREVAHFRQSGRRWRLDRVELTSGVGMSSLAALIDVEQEERAAEARVTAELVEVLGHELLNGLAPIASLSESALDVLDGAHDDPALLREILGVLARRADGLQRFAEAYRTLARLPEPVRRLVPVREMADDLARLFASRWPTARLHVDAKEDLSWSLDRDQMHQAVWALLQNAAEAKQIDGAPSGTVRLSVKRADEALVIEVADDGPGVSPADAERIFRPFVTTKPNGSGIGLSLARQIAHAHGGALTLEQTPATAFRLSLPSHASHSSASVR</sequence>
<name>A0A1R4GFC9_BREDI</name>
<dbReference type="GO" id="GO:0000155">
    <property type="term" value="F:phosphorelay sensor kinase activity"/>
    <property type="evidence" value="ECO:0007669"/>
    <property type="project" value="TreeGrafter"/>
</dbReference>
<dbReference type="Proteomes" id="UP000195766">
    <property type="component" value="Unassembled WGS sequence"/>
</dbReference>
<dbReference type="Pfam" id="PF02518">
    <property type="entry name" value="HATPase_c"/>
    <property type="match status" value="1"/>
</dbReference>
<dbReference type="InterPro" id="IPR036890">
    <property type="entry name" value="HATPase_C_sf"/>
</dbReference>
<dbReference type="Gene3D" id="3.30.565.10">
    <property type="entry name" value="Histidine kinase-like ATPase, C-terminal domain"/>
    <property type="match status" value="1"/>
</dbReference>
<dbReference type="InterPro" id="IPR005467">
    <property type="entry name" value="His_kinase_dom"/>
</dbReference>
<protein>
    <recommendedName>
        <fullName evidence="2">histidine kinase</fullName>
        <ecNumber evidence="2">2.7.13.3</ecNumber>
    </recommendedName>
</protein>
<dbReference type="EC" id="2.7.13.3" evidence="2"/>
<keyword evidence="5" id="KW-0418">Kinase</keyword>
<dbReference type="AlphaFoldDB" id="A0A1R4GFC9"/>
<accession>A0A1R4GFC9</accession>
<dbReference type="PRINTS" id="PR00344">
    <property type="entry name" value="BCTRLSENSOR"/>
</dbReference>
<gene>
    <name evidence="5" type="ORF">FM111_12325</name>
</gene>
<evidence type="ECO:0000256" key="2">
    <source>
        <dbReference type="ARBA" id="ARBA00012438"/>
    </source>
</evidence>
<dbReference type="PANTHER" id="PTHR43547">
    <property type="entry name" value="TWO-COMPONENT HISTIDINE KINASE"/>
    <property type="match status" value="1"/>
</dbReference>
<proteinExistence type="predicted"/>